<dbReference type="Pfam" id="PF11848">
    <property type="entry name" value="DUF3368"/>
    <property type="match status" value="1"/>
</dbReference>
<comment type="caution">
    <text evidence="1">The sequence shown here is derived from an EMBL/GenBank/DDBJ whole genome shotgun (WGS) entry which is preliminary data.</text>
</comment>
<dbReference type="AlphaFoldDB" id="A0A8T3VGJ0"/>
<organism evidence="1 2">
    <name type="scientific">Methanobrevibacter millerae</name>
    <dbReference type="NCBI Taxonomy" id="230361"/>
    <lineage>
        <taxon>Archaea</taxon>
        <taxon>Methanobacteriati</taxon>
        <taxon>Methanobacteriota</taxon>
        <taxon>Methanomada group</taxon>
        <taxon>Methanobacteria</taxon>
        <taxon>Methanobacteriales</taxon>
        <taxon>Methanobacteriaceae</taxon>
        <taxon>Methanobrevibacter</taxon>
    </lineage>
</organism>
<dbReference type="InterPro" id="IPR029060">
    <property type="entry name" value="PIN-like_dom_sf"/>
</dbReference>
<evidence type="ECO:0000313" key="1">
    <source>
        <dbReference type="EMBL" id="MBE6509697.1"/>
    </source>
</evidence>
<gene>
    <name evidence="1" type="ORF">E7Z74_00290</name>
</gene>
<dbReference type="InterPro" id="IPR021799">
    <property type="entry name" value="PIN-like_prokaryotic"/>
</dbReference>
<reference evidence="1" key="1">
    <citation type="submission" date="2019-04" db="EMBL/GenBank/DDBJ databases">
        <title>Evolution of Biomass-Degrading Anaerobic Consortia Revealed by Metagenomics.</title>
        <authorList>
            <person name="Peng X."/>
        </authorList>
    </citation>
    <scope>NUCLEOTIDE SEQUENCE</scope>
    <source>
        <strain evidence="1">SIG13</strain>
    </source>
</reference>
<dbReference type="Proteomes" id="UP000713479">
    <property type="component" value="Unassembled WGS sequence"/>
</dbReference>
<protein>
    <recommendedName>
        <fullName evidence="3">PIN domain-containing protein</fullName>
    </recommendedName>
</protein>
<name>A0A8T3VGJ0_9EURY</name>
<sequence length="142" mass="15995">MSDKPIFYDSDVLICFLKINEIEILKELFSKVIISKNVKEELTNVNAPKNEVNEINRLIEEKFIEVVEIEVLSSEYSYYKCMINGFWSNGEKLGFGESSAMALAISNNGIVASNNLKDVSDISDNFNIPIITSSLILYSVLN</sequence>
<dbReference type="EMBL" id="SUTF01000001">
    <property type="protein sequence ID" value="MBE6509697.1"/>
    <property type="molecule type" value="Genomic_DNA"/>
</dbReference>
<dbReference type="SUPFAM" id="SSF88723">
    <property type="entry name" value="PIN domain-like"/>
    <property type="match status" value="1"/>
</dbReference>
<evidence type="ECO:0008006" key="3">
    <source>
        <dbReference type="Google" id="ProtNLM"/>
    </source>
</evidence>
<proteinExistence type="predicted"/>
<evidence type="ECO:0000313" key="2">
    <source>
        <dbReference type="Proteomes" id="UP000713479"/>
    </source>
</evidence>
<accession>A0A8T3VGJ0</accession>